<dbReference type="PANTHER" id="PTHR24096">
    <property type="entry name" value="LONG-CHAIN-FATTY-ACID--COA LIGASE"/>
    <property type="match status" value="1"/>
</dbReference>
<protein>
    <recommendedName>
        <fullName evidence="6">AMP-dependent synthetase/ligase domain-containing protein</fullName>
    </recommendedName>
</protein>
<dbReference type="Pfam" id="PF13193">
    <property type="entry name" value="AMP-binding_C"/>
    <property type="match status" value="1"/>
</dbReference>
<evidence type="ECO:0008006" key="6">
    <source>
        <dbReference type="Google" id="ProtNLM"/>
    </source>
</evidence>
<dbReference type="Gene3D" id="3.40.50.980">
    <property type="match status" value="1"/>
</dbReference>
<evidence type="ECO:0000313" key="5">
    <source>
        <dbReference type="Proteomes" id="UP000308768"/>
    </source>
</evidence>
<comment type="caution">
    <text evidence="4">The sequence shown here is derived from an EMBL/GenBank/DDBJ whole genome shotgun (WGS) entry which is preliminary data.</text>
</comment>
<dbReference type="SUPFAM" id="SSF56801">
    <property type="entry name" value="Acetyl-CoA synthetase-like"/>
    <property type="match status" value="1"/>
</dbReference>
<gene>
    <name evidence="4" type="ORF">B0A49_07628</name>
</gene>
<evidence type="ECO:0000313" key="4">
    <source>
        <dbReference type="EMBL" id="TKA70547.1"/>
    </source>
</evidence>
<dbReference type="FunFam" id="3.30.300.30:FF:000007">
    <property type="entry name" value="4-coumarate--CoA ligase 2"/>
    <property type="match status" value="1"/>
</dbReference>
<name>A0A4U0X4E0_9PEZI</name>
<reference evidence="4 5" key="1">
    <citation type="submission" date="2017-03" db="EMBL/GenBank/DDBJ databases">
        <title>Genomes of endolithic fungi from Antarctica.</title>
        <authorList>
            <person name="Coleine C."/>
            <person name="Masonjones S."/>
            <person name="Stajich J.E."/>
        </authorList>
    </citation>
    <scope>NUCLEOTIDE SEQUENCE [LARGE SCALE GENOMIC DNA]</scope>
    <source>
        <strain evidence="4 5">CCFEE 5187</strain>
    </source>
</reference>
<feature type="domain" description="AMP-dependent synthetase/ligase" evidence="2">
    <location>
        <begin position="61"/>
        <end position="233"/>
    </location>
</feature>
<feature type="domain" description="AMP-binding enzyme C-terminal" evidence="3">
    <location>
        <begin position="268"/>
        <end position="348"/>
    </location>
</feature>
<dbReference type="InterPro" id="IPR025110">
    <property type="entry name" value="AMP-bd_C"/>
</dbReference>
<dbReference type="GO" id="GO:0016405">
    <property type="term" value="F:CoA-ligase activity"/>
    <property type="evidence" value="ECO:0007669"/>
    <property type="project" value="TreeGrafter"/>
</dbReference>
<dbReference type="OrthoDB" id="6509636at2759"/>
<organism evidence="4 5">
    <name type="scientific">Cryomyces minteri</name>
    <dbReference type="NCBI Taxonomy" id="331657"/>
    <lineage>
        <taxon>Eukaryota</taxon>
        <taxon>Fungi</taxon>
        <taxon>Dikarya</taxon>
        <taxon>Ascomycota</taxon>
        <taxon>Pezizomycotina</taxon>
        <taxon>Dothideomycetes</taxon>
        <taxon>Dothideomycetes incertae sedis</taxon>
        <taxon>Cryomyces</taxon>
    </lineage>
</organism>
<dbReference type="InterPro" id="IPR000873">
    <property type="entry name" value="AMP-dep_synth/lig_dom"/>
</dbReference>
<dbReference type="Pfam" id="PF00501">
    <property type="entry name" value="AMP-binding"/>
    <property type="match status" value="1"/>
</dbReference>
<sequence length="369" mass="41338">MEPLLVAAKNSGLAADERLWVFHPLAEQQVPRGHKSWKTLLDHGEEDWHELVLEGANKRPYDIVNLYALPLFHIAVSPRTFTGSLKTGFKTCIMRRFDVEKYLQYFERYKVTDAYTVPPMAIAIMNSPFSKVYSMKSAKMGIVGAAPLRKEPVARFRALLGEGKPYTQVYGMTEASCCVTMLPYPEHDETGSVGRFLPNLDAKLVDDDGKDISAYDVEGELCIRGPTVIPGYFENPKANRESFDVDGFYHSWKKELIKVRGFQVAPPEIEGVLLDHPEIVDAAVIGVQAHEEASELPRAYVVRRPGSDATKLTEEEVKGFVGQRLANFKRPEGGVVFVDVIPKNASGKILKRVLREQARMENGRTIAKL</sequence>
<comment type="similarity">
    <text evidence="1">Belongs to the ATP-dependent AMP-binding enzyme family.</text>
</comment>
<evidence type="ECO:0000259" key="3">
    <source>
        <dbReference type="Pfam" id="PF13193"/>
    </source>
</evidence>
<dbReference type="GO" id="GO:0019748">
    <property type="term" value="P:secondary metabolic process"/>
    <property type="evidence" value="ECO:0007669"/>
    <property type="project" value="TreeGrafter"/>
</dbReference>
<dbReference type="AlphaFoldDB" id="A0A4U0X4E0"/>
<evidence type="ECO:0000259" key="2">
    <source>
        <dbReference type="Pfam" id="PF00501"/>
    </source>
</evidence>
<accession>A0A4U0X4E0</accession>
<dbReference type="Gene3D" id="2.30.38.10">
    <property type="entry name" value="Luciferase, Domain 3"/>
    <property type="match status" value="1"/>
</dbReference>
<keyword evidence="5" id="KW-1185">Reference proteome</keyword>
<dbReference type="Proteomes" id="UP000308768">
    <property type="component" value="Unassembled WGS sequence"/>
</dbReference>
<dbReference type="PANTHER" id="PTHR24096:SF265">
    <property type="entry name" value="ENZYME, PUTATIVE (AFU_ORTHOLOGUE AFUA_5G14270)-RELATED"/>
    <property type="match status" value="1"/>
</dbReference>
<dbReference type="STRING" id="331657.A0A4U0X4E0"/>
<evidence type="ECO:0000256" key="1">
    <source>
        <dbReference type="ARBA" id="ARBA00006432"/>
    </source>
</evidence>
<dbReference type="InterPro" id="IPR045851">
    <property type="entry name" value="AMP-bd_C_sf"/>
</dbReference>
<dbReference type="EMBL" id="NAJN01000634">
    <property type="protein sequence ID" value="TKA70547.1"/>
    <property type="molecule type" value="Genomic_DNA"/>
</dbReference>
<dbReference type="Gene3D" id="3.30.300.30">
    <property type="match status" value="1"/>
</dbReference>
<proteinExistence type="inferred from homology"/>